<evidence type="ECO:0000313" key="11">
    <source>
        <dbReference type="EMBL" id="NSX54558.1"/>
    </source>
</evidence>
<dbReference type="InterPro" id="IPR050222">
    <property type="entry name" value="MATE_MdtK"/>
</dbReference>
<evidence type="ECO:0000256" key="5">
    <source>
        <dbReference type="ARBA" id="ARBA00022692"/>
    </source>
</evidence>
<evidence type="ECO:0000256" key="4">
    <source>
        <dbReference type="ARBA" id="ARBA00022475"/>
    </source>
</evidence>
<protein>
    <recommendedName>
        <fullName evidence="9">Multidrug-efflux transporter</fullName>
    </recommendedName>
</protein>
<evidence type="ECO:0000256" key="9">
    <source>
        <dbReference type="ARBA" id="ARBA00031636"/>
    </source>
</evidence>
<comment type="subcellular location">
    <subcellularLocation>
        <location evidence="1">Cell inner membrane</location>
        <topology evidence="1">Multi-pass membrane protein</topology>
    </subcellularLocation>
</comment>
<accession>A0ABX2INW9</accession>
<feature type="transmembrane region" description="Helical" evidence="10">
    <location>
        <begin position="131"/>
        <end position="151"/>
    </location>
</feature>
<evidence type="ECO:0000256" key="8">
    <source>
        <dbReference type="ARBA" id="ARBA00023136"/>
    </source>
</evidence>
<evidence type="ECO:0000256" key="7">
    <source>
        <dbReference type="ARBA" id="ARBA00023065"/>
    </source>
</evidence>
<proteinExistence type="predicted"/>
<feature type="transmembrane region" description="Helical" evidence="10">
    <location>
        <begin position="350"/>
        <end position="369"/>
    </location>
</feature>
<keyword evidence="6 10" id="KW-1133">Transmembrane helix</keyword>
<feature type="transmembrane region" description="Helical" evidence="10">
    <location>
        <begin position="315"/>
        <end position="338"/>
    </location>
</feature>
<keyword evidence="5 10" id="KW-0812">Transmembrane</keyword>
<organism evidence="11 12">
    <name type="scientific">Parasulfitobacter algicola</name>
    <dbReference type="NCBI Taxonomy" id="2614809"/>
    <lineage>
        <taxon>Bacteria</taxon>
        <taxon>Pseudomonadati</taxon>
        <taxon>Pseudomonadota</taxon>
        <taxon>Alphaproteobacteria</taxon>
        <taxon>Rhodobacterales</taxon>
        <taxon>Roseobacteraceae</taxon>
        <taxon>Parasulfitobacter</taxon>
    </lineage>
</organism>
<keyword evidence="2" id="KW-0813">Transport</keyword>
<dbReference type="NCBIfam" id="TIGR00797">
    <property type="entry name" value="matE"/>
    <property type="match status" value="1"/>
</dbReference>
<dbReference type="InterPro" id="IPR002528">
    <property type="entry name" value="MATE_fam"/>
</dbReference>
<feature type="transmembrane region" description="Helical" evidence="10">
    <location>
        <begin position="390"/>
        <end position="412"/>
    </location>
</feature>
<dbReference type="CDD" id="cd13131">
    <property type="entry name" value="MATE_NorM_like"/>
    <property type="match status" value="1"/>
</dbReference>
<feature type="transmembrane region" description="Helical" evidence="10">
    <location>
        <begin position="258"/>
        <end position="279"/>
    </location>
</feature>
<feature type="transmembrane region" description="Helical" evidence="10">
    <location>
        <begin position="49"/>
        <end position="76"/>
    </location>
</feature>
<dbReference type="PANTHER" id="PTHR43298:SF2">
    <property type="entry name" value="FMN_FAD EXPORTER YEEO-RELATED"/>
    <property type="match status" value="1"/>
</dbReference>
<feature type="transmembrane region" description="Helical" evidence="10">
    <location>
        <begin position="163"/>
        <end position="183"/>
    </location>
</feature>
<keyword evidence="7" id="KW-0406">Ion transport</keyword>
<evidence type="ECO:0000256" key="2">
    <source>
        <dbReference type="ARBA" id="ARBA00022448"/>
    </source>
</evidence>
<feature type="transmembrane region" description="Helical" evidence="10">
    <location>
        <begin position="97"/>
        <end position="119"/>
    </location>
</feature>
<evidence type="ECO:0000256" key="6">
    <source>
        <dbReference type="ARBA" id="ARBA00022989"/>
    </source>
</evidence>
<dbReference type="Pfam" id="PF01554">
    <property type="entry name" value="MatE"/>
    <property type="match status" value="2"/>
</dbReference>
<evidence type="ECO:0000256" key="3">
    <source>
        <dbReference type="ARBA" id="ARBA00022449"/>
    </source>
</evidence>
<keyword evidence="4" id="KW-1003">Cell membrane</keyword>
<reference evidence="11 12" key="1">
    <citation type="submission" date="2020-06" db="EMBL/GenBank/DDBJ databases">
        <title>Sulfitobacter algicola sp. nov., isolated from green algae.</title>
        <authorList>
            <person name="Wang C."/>
        </authorList>
    </citation>
    <scope>NUCLEOTIDE SEQUENCE [LARGE SCALE GENOMIC DNA]</scope>
    <source>
        <strain evidence="11 12">1151</strain>
    </source>
</reference>
<feature type="transmembrane region" description="Helical" evidence="10">
    <location>
        <begin position="418"/>
        <end position="439"/>
    </location>
</feature>
<feature type="transmembrane region" description="Helical" evidence="10">
    <location>
        <begin position="195"/>
        <end position="217"/>
    </location>
</feature>
<keyword evidence="12" id="KW-1185">Reference proteome</keyword>
<sequence>MTLLTPLRQALSEVPDTLRLAVPIIVGLSAAMLIGVVDTIMIAPLGTTALAAVGLASAALVILYSALYGLVSVVGIEIARRYGTGRSDDVASSLRNGTVLGLVAGSLAAVGMMVAFPLLRYLDQPPEVLPVLWPYWVTMAMVLIPFSMLYVFKGFYDAIGRPWVGAGFAMLSVLVNIPLNWLLIHGVGGWQGLGLMGAGIASFLSECTALLAAWAFWRYRNTMAEFRGAAAISIRDMSRQLHDGGPIALAYTGEGASYSFVGIMLGWLGVVALAANQIVGSISTVIYMLPLGMSAAVGIRISLAMGAGQVERVRSIGIGAIAAVVVWMLFITLLLIAFRDNIARGLSADPAVITVASTMFLSVALMQVFDGVQSTALGALRGLMDNRAPSIISLIAYWPVALPAAYLFGFVLDLGPSGIWIGYGIGLSVAAFALLFRFYRKSQLSSEDI</sequence>
<dbReference type="PIRSF" id="PIRSF006603">
    <property type="entry name" value="DinF"/>
    <property type="match status" value="1"/>
</dbReference>
<evidence type="ECO:0000256" key="10">
    <source>
        <dbReference type="SAM" id="Phobius"/>
    </source>
</evidence>
<evidence type="ECO:0000256" key="1">
    <source>
        <dbReference type="ARBA" id="ARBA00004429"/>
    </source>
</evidence>
<gene>
    <name evidence="11" type="ORF">HRQ87_07045</name>
</gene>
<dbReference type="RefSeq" id="WP_174136707.1">
    <property type="nucleotide sequence ID" value="NZ_JABUFE010000003.1"/>
</dbReference>
<feature type="transmembrane region" description="Helical" evidence="10">
    <location>
        <begin position="285"/>
        <end position="303"/>
    </location>
</feature>
<dbReference type="PANTHER" id="PTHR43298">
    <property type="entry name" value="MULTIDRUG RESISTANCE PROTEIN NORM-RELATED"/>
    <property type="match status" value="1"/>
</dbReference>
<name>A0ABX2INW9_9RHOB</name>
<comment type="caution">
    <text evidence="11">The sequence shown here is derived from an EMBL/GenBank/DDBJ whole genome shotgun (WGS) entry which is preliminary data.</text>
</comment>
<keyword evidence="8 10" id="KW-0472">Membrane</keyword>
<keyword evidence="3" id="KW-0050">Antiport</keyword>
<evidence type="ECO:0000313" key="12">
    <source>
        <dbReference type="Proteomes" id="UP000777935"/>
    </source>
</evidence>
<dbReference type="EMBL" id="JABUFE010000003">
    <property type="protein sequence ID" value="NSX54558.1"/>
    <property type="molecule type" value="Genomic_DNA"/>
</dbReference>
<dbReference type="Proteomes" id="UP000777935">
    <property type="component" value="Unassembled WGS sequence"/>
</dbReference>
<feature type="transmembrane region" description="Helical" evidence="10">
    <location>
        <begin position="20"/>
        <end position="43"/>
    </location>
</feature>
<dbReference type="InterPro" id="IPR048279">
    <property type="entry name" value="MdtK-like"/>
</dbReference>